<organism evidence="2">
    <name type="scientific">Jonesiaceae bacterium BS-20</name>
    <dbReference type="NCBI Taxonomy" id="3120821"/>
    <lineage>
        <taxon>Bacteria</taxon>
        <taxon>Bacillati</taxon>
        <taxon>Actinomycetota</taxon>
        <taxon>Actinomycetes</taxon>
        <taxon>Micrococcales</taxon>
        <taxon>Jonesiaceae</taxon>
    </lineage>
</organism>
<protein>
    <recommendedName>
        <fullName evidence="3">Secreted protein</fullName>
    </recommendedName>
</protein>
<evidence type="ECO:0000256" key="1">
    <source>
        <dbReference type="SAM" id="SignalP"/>
    </source>
</evidence>
<name>A0AAU7DV53_9MICO</name>
<keyword evidence="1" id="KW-0732">Signal</keyword>
<feature type="chain" id="PRO_5043885006" description="Secreted protein" evidence="1">
    <location>
        <begin position="30"/>
        <end position="181"/>
    </location>
</feature>
<accession>A0AAU7DV53</accession>
<dbReference type="AlphaFoldDB" id="A0AAU7DV53"/>
<evidence type="ECO:0008006" key="3">
    <source>
        <dbReference type="Google" id="ProtNLM"/>
    </source>
</evidence>
<evidence type="ECO:0000313" key="2">
    <source>
        <dbReference type="EMBL" id="XBH21713.1"/>
    </source>
</evidence>
<sequence>MKINKMRKGLFSLAALALVFSGISTPASAVVEEPSETLTIDGRTYGPEDGLITEIEQHEVGAGEAPVNVFYISGSSAGGITPYATWGSSYATSTETAQLKYTGKAKAGANVFDGKRIIQVCVWYTRGGAQVGSKVCSNATPPGTAWKAGPEKTVSVWDSLNPVASKTIFNISTSRIAPNLN</sequence>
<dbReference type="EMBL" id="CP146203">
    <property type="protein sequence ID" value="XBH21713.1"/>
    <property type="molecule type" value="Genomic_DNA"/>
</dbReference>
<gene>
    <name evidence="2" type="ORF">V5R04_00340</name>
</gene>
<proteinExistence type="predicted"/>
<reference evidence="2" key="1">
    <citation type="submission" date="2024-02" db="EMBL/GenBank/DDBJ databases">
        <title>Tomenella chthoni gen. nov. sp. nov., a member of the family Jonesiaceae isolated from bat guano.</title>
        <authorList>
            <person name="Miller S.L."/>
            <person name="King J."/>
            <person name="Sankaranarayanan K."/>
            <person name="Lawson P.A."/>
        </authorList>
    </citation>
    <scope>NUCLEOTIDE SEQUENCE</scope>
    <source>
        <strain evidence="2">BS-20</strain>
    </source>
</reference>
<feature type="signal peptide" evidence="1">
    <location>
        <begin position="1"/>
        <end position="29"/>
    </location>
</feature>